<dbReference type="AlphaFoldDB" id="A0A2S4MEB6"/>
<dbReference type="EMBL" id="PQGA01000004">
    <property type="protein sequence ID" value="POR52955.1"/>
    <property type="molecule type" value="Genomic_DNA"/>
</dbReference>
<dbReference type="GO" id="GO:0046677">
    <property type="term" value="P:response to antibiotic"/>
    <property type="evidence" value="ECO:0007669"/>
    <property type="project" value="TreeGrafter"/>
</dbReference>
<dbReference type="GO" id="GO:0005886">
    <property type="term" value="C:plasma membrane"/>
    <property type="evidence" value="ECO:0007669"/>
    <property type="project" value="UniProtKB-SubCell"/>
</dbReference>
<dbReference type="Pfam" id="PF25876">
    <property type="entry name" value="HH_MFP_RND"/>
    <property type="match status" value="1"/>
</dbReference>
<dbReference type="GO" id="GO:0022857">
    <property type="term" value="F:transmembrane transporter activity"/>
    <property type="evidence" value="ECO:0007669"/>
    <property type="project" value="InterPro"/>
</dbReference>
<dbReference type="SUPFAM" id="SSF111369">
    <property type="entry name" value="HlyD-like secretion proteins"/>
    <property type="match status" value="1"/>
</dbReference>
<evidence type="ECO:0000259" key="5">
    <source>
        <dbReference type="Pfam" id="PF25944"/>
    </source>
</evidence>
<dbReference type="Pfam" id="PF25967">
    <property type="entry name" value="RND-MFP_C"/>
    <property type="match status" value="1"/>
</dbReference>
<proteinExistence type="inferred from homology"/>
<feature type="domain" description="Multidrug resistance protein MdtA-like alpha-helical hairpin" evidence="3">
    <location>
        <begin position="113"/>
        <end position="172"/>
    </location>
</feature>
<feature type="domain" description="Multidrug resistance protein MdtA-like barrel-sandwich hybrid" evidence="4">
    <location>
        <begin position="76"/>
        <end position="205"/>
    </location>
</feature>
<comment type="subcellular location">
    <subcellularLocation>
        <location evidence="1">Cell envelope</location>
    </subcellularLocation>
</comment>
<dbReference type="Gene3D" id="2.40.50.100">
    <property type="match status" value="1"/>
</dbReference>
<evidence type="ECO:0000313" key="7">
    <source>
        <dbReference type="EMBL" id="POR52955.1"/>
    </source>
</evidence>
<dbReference type="Proteomes" id="UP000237381">
    <property type="component" value="Unassembled WGS sequence"/>
</dbReference>
<reference evidence="7 8" key="1">
    <citation type="submission" date="2018-01" db="EMBL/GenBank/DDBJ databases">
        <title>Genomic Encyclopedia of Type Strains, Phase III (KMG-III): the genomes of soil and plant-associated and newly described type strains.</title>
        <authorList>
            <person name="Whitman W."/>
        </authorList>
    </citation>
    <scope>NUCLEOTIDE SEQUENCE [LARGE SCALE GENOMIC DNA]</scope>
    <source>
        <strain evidence="7 8">JCM 18070</strain>
    </source>
</reference>
<evidence type="ECO:0000259" key="4">
    <source>
        <dbReference type="Pfam" id="PF25917"/>
    </source>
</evidence>
<dbReference type="Gene3D" id="2.40.420.20">
    <property type="match status" value="1"/>
</dbReference>
<dbReference type="Pfam" id="PF25917">
    <property type="entry name" value="BSH_RND"/>
    <property type="match status" value="1"/>
</dbReference>
<dbReference type="NCBIfam" id="TIGR01730">
    <property type="entry name" value="RND_mfp"/>
    <property type="match status" value="1"/>
</dbReference>
<dbReference type="InterPro" id="IPR006143">
    <property type="entry name" value="RND_pump_MFP"/>
</dbReference>
<keyword evidence="8" id="KW-1185">Reference proteome</keyword>
<evidence type="ECO:0000256" key="1">
    <source>
        <dbReference type="ARBA" id="ARBA00004196"/>
    </source>
</evidence>
<evidence type="ECO:0000259" key="3">
    <source>
        <dbReference type="Pfam" id="PF25876"/>
    </source>
</evidence>
<dbReference type="PANTHER" id="PTHR30158">
    <property type="entry name" value="ACRA/E-RELATED COMPONENT OF DRUG EFFLUX TRANSPORTER"/>
    <property type="match status" value="1"/>
</dbReference>
<feature type="domain" description="Multidrug resistance protein MdtA-like beta-barrel" evidence="5">
    <location>
        <begin position="209"/>
        <end position="299"/>
    </location>
</feature>
<evidence type="ECO:0000259" key="6">
    <source>
        <dbReference type="Pfam" id="PF25967"/>
    </source>
</evidence>
<comment type="similarity">
    <text evidence="2">Belongs to the membrane fusion protein (MFP) (TC 8.A.1) family.</text>
</comment>
<evidence type="ECO:0000313" key="8">
    <source>
        <dbReference type="Proteomes" id="UP000237381"/>
    </source>
</evidence>
<dbReference type="FunFam" id="2.40.420.20:FF:000001">
    <property type="entry name" value="Efflux RND transporter periplasmic adaptor subunit"/>
    <property type="match status" value="1"/>
</dbReference>
<dbReference type="Gene3D" id="1.10.287.470">
    <property type="entry name" value="Helix hairpin bin"/>
    <property type="match status" value="1"/>
</dbReference>
<comment type="caution">
    <text evidence="7">The sequence shown here is derived from an EMBL/GenBank/DDBJ whole genome shotgun (WGS) entry which is preliminary data.</text>
</comment>
<name>A0A2S4MEB6_9BURK</name>
<accession>A0A2S4MEB6</accession>
<protein>
    <submittedName>
        <fullName evidence="7">Membrane fusion protein (Multidrug efflux system)</fullName>
    </submittedName>
</protein>
<dbReference type="InterPro" id="IPR058627">
    <property type="entry name" value="MdtA-like_C"/>
</dbReference>
<gene>
    <name evidence="7" type="ORF">B0G62_104252</name>
</gene>
<dbReference type="PANTHER" id="PTHR30158:SF3">
    <property type="entry name" value="MULTIDRUG EFFLUX PUMP SUBUNIT ACRA-RELATED"/>
    <property type="match status" value="1"/>
</dbReference>
<dbReference type="InterPro" id="IPR058624">
    <property type="entry name" value="MdtA-like_HH"/>
</dbReference>
<dbReference type="Pfam" id="PF25944">
    <property type="entry name" value="Beta-barrel_RND"/>
    <property type="match status" value="1"/>
</dbReference>
<organism evidence="7 8">
    <name type="scientific">Paraburkholderia eburnea</name>
    <dbReference type="NCBI Taxonomy" id="1189126"/>
    <lineage>
        <taxon>Bacteria</taxon>
        <taxon>Pseudomonadati</taxon>
        <taxon>Pseudomonadota</taxon>
        <taxon>Betaproteobacteria</taxon>
        <taxon>Burkholderiales</taxon>
        <taxon>Burkholderiaceae</taxon>
        <taxon>Paraburkholderia</taxon>
    </lineage>
</organism>
<evidence type="ECO:0000256" key="2">
    <source>
        <dbReference type="ARBA" id="ARBA00009477"/>
    </source>
</evidence>
<feature type="domain" description="Multidrug resistance protein MdtA-like C-terminal permuted SH3" evidence="6">
    <location>
        <begin position="304"/>
        <end position="365"/>
    </location>
</feature>
<dbReference type="Gene3D" id="2.40.30.170">
    <property type="match status" value="1"/>
</dbReference>
<dbReference type="InterPro" id="IPR058626">
    <property type="entry name" value="MdtA-like_b-barrel"/>
</dbReference>
<sequence>MDSEIKSSRKKALTSQAAVVMRPLLIACSVAGALALAGCEKKQEAAAPVPEVGVVTLAVQPVTLNAMLPGRTNAWRVAEVRPQVNGVIKKRLFTEGADVHQGQQLYQIDDAPYRAAYDKAQAALMSAQNLAQRDAKLVADNAVSRQQYDDAMSSYRQAQADVETAKVNLDYTRVYAPISGRIGRSTITEGALVTSGQAQALTVITQLDPIYVDVTQSSTEMLRLRKELKSGQLRTTGAGDASVGLALEDGTAYARSGVLKFSEVTVDEGTGSVTVRAEFPNPEHDLLPGMFVRASLDEGVRNAAILVPQQGVSRDTTGKPVVWVVNADNTVQQKQIVVDRTIGNTWLVNQGLQAGDRVVTEGVQRLQPGIKVVAKPASNVHVDLGLDTSAAAQANGS</sequence>
<dbReference type="InterPro" id="IPR058625">
    <property type="entry name" value="MdtA-like_BSH"/>
</dbReference>